<keyword evidence="2" id="KW-0813">Transport</keyword>
<sequence>MALEELRKLQAPPGWPSNNGQPELPSMGRTIFPGDAVARIYKPSRPVTTSGKAGTKHWRLVFERRTAPFIEPLMGHTGGDDTLAQVELQFPTLETALRYAARQGLLGCLRQSP</sequence>
<gene>
    <name evidence="8" type="ORF">GCM10007276_28330</name>
</gene>
<comment type="caution">
    <text evidence="8">The sequence shown here is derived from an EMBL/GenBank/DDBJ whole genome shotgun (WGS) entry which is preliminary data.</text>
</comment>
<comment type="subcellular location">
    <subcellularLocation>
        <location evidence="1">Membrane</location>
    </subcellularLocation>
</comment>
<evidence type="ECO:0000256" key="1">
    <source>
        <dbReference type="ARBA" id="ARBA00004370"/>
    </source>
</evidence>
<evidence type="ECO:0000256" key="6">
    <source>
        <dbReference type="ARBA" id="ARBA00023136"/>
    </source>
</evidence>
<reference evidence="8" key="2">
    <citation type="submission" date="2020-09" db="EMBL/GenBank/DDBJ databases">
        <authorList>
            <person name="Sun Q."/>
            <person name="Sedlacek I."/>
        </authorList>
    </citation>
    <scope>NUCLEOTIDE SEQUENCE</scope>
    <source>
        <strain evidence="8">CCM 7684</strain>
    </source>
</reference>
<dbReference type="GO" id="GO:0022900">
    <property type="term" value="P:electron transport chain"/>
    <property type="evidence" value="ECO:0007669"/>
    <property type="project" value="InterPro"/>
</dbReference>
<reference evidence="8" key="1">
    <citation type="journal article" date="2014" name="Int. J. Syst. Evol. Microbiol.">
        <title>Complete genome sequence of Corynebacterium casei LMG S-19264T (=DSM 44701T), isolated from a smear-ripened cheese.</title>
        <authorList>
            <consortium name="US DOE Joint Genome Institute (JGI-PGF)"/>
            <person name="Walter F."/>
            <person name="Albersmeier A."/>
            <person name="Kalinowski J."/>
            <person name="Ruckert C."/>
        </authorList>
    </citation>
    <scope>NUCLEOTIDE SEQUENCE</scope>
    <source>
        <strain evidence="8">CCM 7684</strain>
    </source>
</reference>
<dbReference type="Gene3D" id="3.30.160.190">
    <property type="entry name" value="atu1810 like domain"/>
    <property type="match status" value="1"/>
</dbReference>
<name>A0A8J3DY65_9RHOB</name>
<keyword evidence="3" id="KW-0679">Respiratory chain</keyword>
<dbReference type="InterPro" id="IPR006885">
    <property type="entry name" value="NADH_UbQ_FeS_4_mit-like"/>
</dbReference>
<dbReference type="AlphaFoldDB" id="A0A8J3DY65"/>
<keyword evidence="6" id="KW-0472">Membrane</keyword>
<keyword evidence="9" id="KW-1185">Reference proteome</keyword>
<dbReference type="Proteomes" id="UP000602745">
    <property type="component" value="Unassembled WGS sequence"/>
</dbReference>
<evidence type="ECO:0000313" key="8">
    <source>
        <dbReference type="EMBL" id="GGE49545.1"/>
    </source>
</evidence>
<proteinExistence type="predicted"/>
<dbReference type="EMBL" id="BMCP01000003">
    <property type="protein sequence ID" value="GGE49545.1"/>
    <property type="molecule type" value="Genomic_DNA"/>
</dbReference>
<evidence type="ECO:0000256" key="7">
    <source>
        <dbReference type="SAM" id="MobiDB-lite"/>
    </source>
</evidence>
<dbReference type="InterPro" id="IPR038532">
    <property type="entry name" value="NDUFS4-like_sf"/>
</dbReference>
<evidence type="ECO:0008006" key="10">
    <source>
        <dbReference type="Google" id="ProtNLM"/>
    </source>
</evidence>
<keyword evidence="4" id="KW-0809">Transit peptide</keyword>
<evidence type="ECO:0000313" key="9">
    <source>
        <dbReference type="Proteomes" id="UP000602745"/>
    </source>
</evidence>
<keyword evidence="5" id="KW-0249">Electron transport</keyword>
<evidence type="ECO:0000256" key="3">
    <source>
        <dbReference type="ARBA" id="ARBA00022660"/>
    </source>
</evidence>
<dbReference type="GO" id="GO:0016020">
    <property type="term" value="C:membrane"/>
    <property type="evidence" value="ECO:0007669"/>
    <property type="project" value="UniProtKB-SubCell"/>
</dbReference>
<feature type="region of interest" description="Disordered" evidence="7">
    <location>
        <begin position="1"/>
        <end position="29"/>
    </location>
</feature>
<dbReference type="Pfam" id="PF04800">
    <property type="entry name" value="NDUS4"/>
    <property type="match status" value="1"/>
</dbReference>
<evidence type="ECO:0000256" key="4">
    <source>
        <dbReference type="ARBA" id="ARBA00022946"/>
    </source>
</evidence>
<evidence type="ECO:0000256" key="5">
    <source>
        <dbReference type="ARBA" id="ARBA00022982"/>
    </source>
</evidence>
<accession>A0A8J3DY65</accession>
<evidence type="ECO:0000256" key="2">
    <source>
        <dbReference type="ARBA" id="ARBA00022448"/>
    </source>
</evidence>
<protein>
    <recommendedName>
        <fullName evidence="10">ETC complex I subunit</fullName>
    </recommendedName>
</protein>
<organism evidence="8 9">
    <name type="scientific">Agaricicola taiwanensis</name>
    <dbReference type="NCBI Taxonomy" id="591372"/>
    <lineage>
        <taxon>Bacteria</taxon>
        <taxon>Pseudomonadati</taxon>
        <taxon>Pseudomonadota</taxon>
        <taxon>Alphaproteobacteria</taxon>
        <taxon>Rhodobacterales</taxon>
        <taxon>Paracoccaceae</taxon>
        <taxon>Agaricicola</taxon>
    </lineage>
</organism>